<gene>
    <name evidence="1" type="ORF">D4765_00880</name>
</gene>
<comment type="caution">
    <text evidence="1">The sequence shown here is derived from an EMBL/GenBank/DDBJ whole genome shotgun (WGS) entry which is preliminary data.</text>
</comment>
<sequence length="480" mass="51176">MPTPTFSPTAAPPSYALPGWSGKIGVARADISAPVGIRMRNWGYGDADLSTGVHGALTLTALALESTDAENAETPAARRSLVITADLGWWRTVEDEQQVRGAVLTATGLAADQVLLHLTHTHAGPSICREDADLEGGALVPGYLDDLAAAAADAAVRAVGDLQPAEMVWSTGQHTLAAVRDLLHDGQALLGFDPDQEPDQTLLVGRASGADGRLLATIVNYACHPTTLGYENSHLSADFVGPMRTVVEAETAAPCLFLQGASGELGPRQQYSGDLRLADRHGASLGHAVLGVLLTMPTPGTGLVLGDVIQSGAPLAIWQPVPTTWQRASARVYREVPVEVKVLPPLELLEQEWAAIDPRSRAERLRRAVRLRRTYVDMDHPVHPLWVWRFGQAVFVAHPGEAYSALQSTLRARFPSATIVVMNLTNGPGWVYLPPEGAYREDRYQAWQTVVAAGSLERLIAAASDTISSLGFVAGETDAS</sequence>
<evidence type="ECO:0008006" key="3">
    <source>
        <dbReference type="Google" id="ProtNLM"/>
    </source>
</evidence>
<protein>
    <recommendedName>
        <fullName evidence="3">Neutral/alkaline non-lysosomal ceramidase N-terminal domain-containing protein</fullName>
    </recommendedName>
</protein>
<evidence type="ECO:0000313" key="1">
    <source>
        <dbReference type="EMBL" id="TIH40986.1"/>
    </source>
</evidence>
<accession>A0A4T2CES3</accession>
<dbReference type="EMBL" id="QYRT01000001">
    <property type="protein sequence ID" value="TIH40986.1"/>
    <property type="molecule type" value="Genomic_DNA"/>
</dbReference>
<name>A0A4T2CES3_9MICO</name>
<organism evidence="1 2">
    <name type="scientific">Subtercola vilae</name>
    <dbReference type="NCBI Taxonomy" id="2056433"/>
    <lineage>
        <taxon>Bacteria</taxon>
        <taxon>Bacillati</taxon>
        <taxon>Actinomycetota</taxon>
        <taxon>Actinomycetes</taxon>
        <taxon>Micrococcales</taxon>
        <taxon>Microbacteriaceae</taxon>
        <taxon>Subtercola</taxon>
    </lineage>
</organism>
<dbReference type="OrthoDB" id="622550at2"/>
<dbReference type="Proteomes" id="UP000306192">
    <property type="component" value="Unassembled WGS sequence"/>
</dbReference>
<proteinExistence type="predicted"/>
<reference evidence="1 2" key="1">
    <citation type="journal article" date="2019" name="Microorganisms">
        <title>Systematic Affiliation and Genome Analysis of Subtercola vilae DB165(T) with Particular Emphasis on Cold Adaptation of an Isolate from a High-Altitude Cold Volcano Lake.</title>
        <authorList>
            <person name="Villalobos A.S."/>
            <person name="Wiese J."/>
            <person name="Imhoff J.F."/>
            <person name="Dorador C."/>
            <person name="Keller A."/>
            <person name="Hentschel U."/>
        </authorList>
    </citation>
    <scope>NUCLEOTIDE SEQUENCE [LARGE SCALE GENOMIC DNA]</scope>
    <source>
        <strain evidence="1 2">DB165</strain>
    </source>
</reference>
<keyword evidence="2" id="KW-1185">Reference proteome</keyword>
<evidence type="ECO:0000313" key="2">
    <source>
        <dbReference type="Proteomes" id="UP000306192"/>
    </source>
</evidence>
<dbReference type="AlphaFoldDB" id="A0A4T2CES3"/>
<dbReference type="RefSeq" id="WP_136640329.1">
    <property type="nucleotide sequence ID" value="NZ_QYRT01000001.1"/>
</dbReference>